<proteinExistence type="predicted"/>
<comment type="caution">
    <text evidence="1">The sequence shown here is derived from an EMBL/GenBank/DDBJ whole genome shotgun (WGS) entry which is preliminary data.</text>
</comment>
<dbReference type="AlphaFoldDB" id="A0A1X1GGE1"/>
<evidence type="ECO:0000313" key="1">
    <source>
        <dbReference type="EMBL" id="ORO45937.1"/>
    </source>
</evidence>
<name>A0A1X1GGE1_STROR</name>
<accession>A0A1X1GGE1</accession>
<evidence type="ECO:0000313" key="2">
    <source>
        <dbReference type="Proteomes" id="UP000193030"/>
    </source>
</evidence>
<dbReference type="EMBL" id="NCUG01000018">
    <property type="protein sequence ID" value="ORO45937.1"/>
    <property type="molecule type" value="Genomic_DNA"/>
</dbReference>
<gene>
    <name evidence="1" type="ORF">B7725_08820</name>
</gene>
<dbReference type="Proteomes" id="UP000193030">
    <property type="component" value="Unassembled WGS sequence"/>
</dbReference>
<organism evidence="1 2">
    <name type="scientific">Streptococcus oralis subsp. tigurinus</name>
    <dbReference type="NCBI Taxonomy" id="1077464"/>
    <lineage>
        <taxon>Bacteria</taxon>
        <taxon>Bacillati</taxon>
        <taxon>Bacillota</taxon>
        <taxon>Bacilli</taxon>
        <taxon>Lactobacillales</taxon>
        <taxon>Streptococcaceae</taxon>
        <taxon>Streptococcus</taxon>
    </lineage>
</organism>
<sequence length="82" mass="9519">MIDTCLQATNCAIINIDEKMLILIITAICLGRQFGFELRQRPHLRSTLSQINQFKELEELLMDFFEEIVLTFVTNLVFGIIK</sequence>
<reference evidence="1 2" key="1">
    <citation type="journal article" date="2016" name="Eur. J. Clin. Microbiol. Infect. Dis.">
        <title>Whole genome sequencing as a tool for phylogenetic analysis of clinical strains of Mitis group streptococci.</title>
        <authorList>
            <person name="Rasmussen L.H."/>
            <person name="Dargis R."/>
            <person name="Hojholt K."/>
            <person name="Christensen J.J."/>
            <person name="Skovgaard O."/>
            <person name="Justesen U.S."/>
            <person name="Rosenvinge F.S."/>
            <person name="Moser C."/>
            <person name="Lukjancenko O."/>
            <person name="Rasmussen S."/>
            <person name="Nielsen X.C."/>
        </authorList>
    </citation>
    <scope>NUCLEOTIDE SEQUENCE [LARGE SCALE GENOMIC DNA]</scope>
    <source>
        <strain evidence="1 2">OD_314165_09</strain>
    </source>
</reference>
<protein>
    <submittedName>
        <fullName evidence="1">Uncharacterized protein</fullName>
    </submittedName>
</protein>